<organism evidence="3 4">
    <name type="scientific">Devosia sediminis</name>
    <dbReference type="NCBI Taxonomy" id="2798801"/>
    <lineage>
        <taxon>Bacteria</taxon>
        <taxon>Pseudomonadati</taxon>
        <taxon>Pseudomonadota</taxon>
        <taxon>Alphaproteobacteria</taxon>
        <taxon>Hyphomicrobiales</taxon>
        <taxon>Devosiaceae</taxon>
        <taxon>Devosia</taxon>
    </lineage>
</organism>
<gene>
    <name evidence="3" type="ORF">JEQ47_00880</name>
</gene>
<evidence type="ECO:0000259" key="2">
    <source>
        <dbReference type="Pfam" id="PF18557"/>
    </source>
</evidence>
<sequence length="75" mass="8121">MKKDNLVTQQRVRMQAGRAEDGLGPTSDIGSRLRALYGAVQDEGVPNQLLDLLEKLDNAEQAQSQAAKSAPRDGE</sequence>
<evidence type="ECO:0000313" key="3">
    <source>
        <dbReference type="EMBL" id="MBJ3783258.1"/>
    </source>
</evidence>
<reference evidence="3" key="1">
    <citation type="submission" date="2020-12" db="EMBL/GenBank/DDBJ databases">
        <title>Devosia sp. MSA67 isolated from Mo River.</title>
        <authorList>
            <person name="Ma F."/>
            <person name="Zi Z."/>
        </authorList>
    </citation>
    <scope>NUCLEOTIDE SEQUENCE</scope>
    <source>
        <strain evidence="3">MSA67</strain>
    </source>
</reference>
<evidence type="ECO:0000256" key="1">
    <source>
        <dbReference type="SAM" id="MobiDB-lite"/>
    </source>
</evidence>
<proteinExistence type="predicted"/>
<dbReference type="InterPro" id="IPR041649">
    <property type="entry name" value="NepR"/>
</dbReference>
<dbReference type="Pfam" id="PF18557">
    <property type="entry name" value="NepR"/>
    <property type="match status" value="1"/>
</dbReference>
<feature type="compositionally biased region" description="Polar residues" evidence="1">
    <location>
        <begin position="1"/>
        <end position="12"/>
    </location>
</feature>
<dbReference type="AlphaFoldDB" id="A0A934MIS1"/>
<feature type="domain" description="Anti-sigma factor NepR" evidence="2">
    <location>
        <begin position="27"/>
        <end position="60"/>
    </location>
</feature>
<dbReference type="Proteomes" id="UP000602124">
    <property type="component" value="Unassembled WGS sequence"/>
</dbReference>
<keyword evidence="4" id="KW-1185">Reference proteome</keyword>
<evidence type="ECO:0000313" key="4">
    <source>
        <dbReference type="Proteomes" id="UP000602124"/>
    </source>
</evidence>
<feature type="region of interest" description="Disordered" evidence="1">
    <location>
        <begin position="1"/>
        <end position="27"/>
    </location>
</feature>
<accession>A0A934MIS1</accession>
<dbReference type="EMBL" id="JAEKMH010000001">
    <property type="protein sequence ID" value="MBJ3783258.1"/>
    <property type="molecule type" value="Genomic_DNA"/>
</dbReference>
<comment type="caution">
    <text evidence="3">The sequence shown here is derived from an EMBL/GenBank/DDBJ whole genome shotgun (WGS) entry which is preliminary data.</text>
</comment>
<protein>
    <recommendedName>
        <fullName evidence="2">Anti-sigma factor NepR domain-containing protein</fullName>
    </recommendedName>
</protein>
<name>A0A934MIS1_9HYPH</name>